<feature type="transmembrane region" description="Helical" evidence="9">
    <location>
        <begin position="57"/>
        <end position="75"/>
    </location>
</feature>
<dbReference type="AlphaFoldDB" id="A0A3N4LN73"/>
<organism evidence="12 13">
    <name type="scientific">Terfezia boudieri ATCC MYA-4762</name>
    <dbReference type="NCBI Taxonomy" id="1051890"/>
    <lineage>
        <taxon>Eukaryota</taxon>
        <taxon>Fungi</taxon>
        <taxon>Dikarya</taxon>
        <taxon>Ascomycota</taxon>
        <taxon>Pezizomycotina</taxon>
        <taxon>Pezizomycetes</taxon>
        <taxon>Pezizales</taxon>
        <taxon>Pezizaceae</taxon>
        <taxon>Terfezia</taxon>
    </lineage>
</organism>
<evidence type="ECO:0000256" key="8">
    <source>
        <dbReference type="ARBA" id="ARBA00024363"/>
    </source>
</evidence>
<feature type="transmembrane region" description="Helical" evidence="9">
    <location>
        <begin position="491"/>
        <end position="516"/>
    </location>
</feature>
<dbReference type="InterPro" id="IPR011527">
    <property type="entry name" value="ABC1_TM_dom"/>
</dbReference>
<keyword evidence="7 9" id="KW-0472">Membrane</keyword>
<reference evidence="12 13" key="1">
    <citation type="journal article" date="2018" name="Nat. Ecol. Evol.">
        <title>Pezizomycetes genomes reveal the molecular basis of ectomycorrhizal truffle lifestyle.</title>
        <authorList>
            <person name="Murat C."/>
            <person name="Payen T."/>
            <person name="Noel B."/>
            <person name="Kuo A."/>
            <person name="Morin E."/>
            <person name="Chen J."/>
            <person name="Kohler A."/>
            <person name="Krizsan K."/>
            <person name="Balestrini R."/>
            <person name="Da Silva C."/>
            <person name="Montanini B."/>
            <person name="Hainaut M."/>
            <person name="Levati E."/>
            <person name="Barry K.W."/>
            <person name="Belfiori B."/>
            <person name="Cichocki N."/>
            <person name="Clum A."/>
            <person name="Dockter R.B."/>
            <person name="Fauchery L."/>
            <person name="Guy J."/>
            <person name="Iotti M."/>
            <person name="Le Tacon F."/>
            <person name="Lindquist E.A."/>
            <person name="Lipzen A."/>
            <person name="Malagnac F."/>
            <person name="Mello A."/>
            <person name="Molinier V."/>
            <person name="Miyauchi S."/>
            <person name="Poulain J."/>
            <person name="Riccioni C."/>
            <person name="Rubini A."/>
            <person name="Sitrit Y."/>
            <person name="Splivallo R."/>
            <person name="Traeger S."/>
            <person name="Wang M."/>
            <person name="Zifcakova L."/>
            <person name="Wipf D."/>
            <person name="Zambonelli A."/>
            <person name="Paolocci F."/>
            <person name="Nowrousian M."/>
            <person name="Ottonello S."/>
            <person name="Baldrian P."/>
            <person name="Spatafora J.W."/>
            <person name="Henrissat B."/>
            <person name="Nagy L.G."/>
            <person name="Aury J.M."/>
            <person name="Wincker P."/>
            <person name="Grigoriev I.V."/>
            <person name="Bonfante P."/>
            <person name="Martin F.M."/>
        </authorList>
    </citation>
    <scope>NUCLEOTIDE SEQUENCE [LARGE SCALE GENOMIC DNA]</scope>
    <source>
        <strain evidence="12 13">ATCC MYA-4762</strain>
    </source>
</reference>
<evidence type="ECO:0000313" key="13">
    <source>
        <dbReference type="Proteomes" id="UP000267821"/>
    </source>
</evidence>
<dbReference type="SUPFAM" id="SSF52540">
    <property type="entry name" value="P-loop containing nucleoside triphosphate hydrolases"/>
    <property type="match status" value="1"/>
</dbReference>
<dbReference type="SUPFAM" id="SSF90123">
    <property type="entry name" value="ABC transporter transmembrane region"/>
    <property type="match status" value="1"/>
</dbReference>
<dbReference type="Proteomes" id="UP000267821">
    <property type="component" value="Unassembled WGS sequence"/>
</dbReference>
<dbReference type="PROSITE" id="PS50893">
    <property type="entry name" value="ABC_TRANSPORTER_2"/>
    <property type="match status" value="1"/>
</dbReference>
<evidence type="ECO:0000256" key="3">
    <source>
        <dbReference type="ARBA" id="ARBA00022692"/>
    </source>
</evidence>
<dbReference type="GO" id="GO:0016887">
    <property type="term" value="F:ATP hydrolysis activity"/>
    <property type="evidence" value="ECO:0007669"/>
    <property type="project" value="InterPro"/>
</dbReference>
<dbReference type="CDD" id="cd18583">
    <property type="entry name" value="ABC_6TM_HMT1"/>
    <property type="match status" value="1"/>
</dbReference>
<feature type="domain" description="ABC transporter" evidence="10">
    <location>
        <begin position="588"/>
        <end position="819"/>
    </location>
</feature>
<feature type="transmembrane region" description="Helical" evidence="9">
    <location>
        <begin position="384"/>
        <end position="403"/>
    </location>
</feature>
<dbReference type="OrthoDB" id="6500128at2759"/>
<evidence type="ECO:0000313" key="12">
    <source>
        <dbReference type="EMBL" id="RPB23118.1"/>
    </source>
</evidence>
<dbReference type="Pfam" id="PF00005">
    <property type="entry name" value="ABC_tran"/>
    <property type="match status" value="1"/>
</dbReference>
<evidence type="ECO:0000256" key="7">
    <source>
        <dbReference type="ARBA" id="ARBA00023136"/>
    </source>
</evidence>
<evidence type="ECO:0008006" key="14">
    <source>
        <dbReference type="Google" id="ProtNLM"/>
    </source>
</evidence>
<dbReference type="InterPro" id="IPR027417">
    <property type="entry name" value="P-loop_NTPase"/>
</dbReference>
<dbReference type="GO" id="GO:0140359">
    <property type="term" value="F:ABC-type transporter activity"/>
    <property type="evidence" value="ECO:0007669"/>
    <property type="project" value="InterPro"/>
</dbReference>
<evidence type="ECO:0000256" key="5">
    <source>
        <dbReference type="ARBA" id="ARBA00022840"/>
    </source>
</evidence>
<feature type="transmembrane region" description="Helical" evidence="9">
    <location>
        <begin position="162"/>
        <end position="181"/>
    </location>
</feature>
<evidence type="ECO:0000256" key="4">
    <source>
        <dbReference type="ARBA" id="ARBA00022741"/>
    </source>
</evidence>
<feature type="transmembrane region" description="Helical" evidence="9">
    <location>
        <begin position="122"/>
        <end position="142"/>
    </location>
</feature>
<name>A0A3N4LN73_9PEZI</name>
<feature type="transmembrane region" description="Helical" evidence="9">
    <location>
        <begin position="95"/>
        <end position="115"/>
    </location>
</feature>
<proteinExistence type="inferred from homology"/>
<keyword evidence="5" id="KW-0067">ATP-binding</keyword>
<keyword evidence="4" id="KW-0547">Nucleotide-binding</keyword>
<evidence type="ECO:0000256" key="1">
    <source>
        <dbReference type="ARBA" id="ARBA00004141"/>
    </source>
</evidence>
<dbReference type="PROSITE" id="PS50929">
    <property type="entry name" value="ABC_TM1F"/>
    <property type="match status" value="1"/>
</dbReference>
<evidence type="ECO:0000256" key="9">
    <source>
        <dbReference type="SAM" id="Phobius"/>
    </source>
</evidence>
<dbReference type="InterPro" id="IPR036640">
    <property type="entry name" value="ABC1_TM_sf"/>
</dbReference>
<dbReference type="PANTHER" id="PTHR24221:SF651">
    <property type="entry name" value="HEAVY METAL TOLERANCE PROTEIN"/>
    <property type="match status" value="1"/>
</dbReference>
<dbReference type="Pfam" id="PF00664">
    <property type="entry name" value="ABC_membrane"/>
    <property type="match status" value="1"/>
</dbReference>
<dbReference type="Gene3D" id="3.40.50.300">
    <property type="entry name" value="P-loop containing nucleotide triphosphate hydrolases"/>
    <property type="match status" value="1"/>
</dbReference>
<dbReference type="FunFam" id="3.40.50.300:FF:000287">
    <property type="entry name" value="Multidrug ABC transporter ATP-binding protein"/>
    <property type="match status" value="1"/>
</dbReference>
<dbReference type="EMBL" id="ML121548">
    <property type="protein sequence ID" value="RPB23118.1"/>
    <property type="molecule type" value="Genomic_DNA"/>
</dbReference>
<evidence type="ECO:0000259" key="10">
    <source>
        <dbReference type="PROSITE" id="PS50893"/>
    </source>
</evidence>
<evidence type="ECO:0000259" key="11">
    <source>
        <dbReference type="PROSITE" id="PS50929"/>
    </source>
</evidence>
<evidence type="ECO:0000256" key="2">
    <source>
        <dbReference type="ARBA" id="ARBA00022448"/>
    </source>
</evidence>
<keyword evidence="3 9" id="KW-0812">Transmembrane</keyword>
<feature type="transmembrane region" description="Helical" evidence="9">
    <location>
        <begin position="26"/>
        <end position="45"/>
    </location>
</feature>
<feature type="domain" description="ABC transmembrane type-1" evidence="11">
    <location>
        <begin position="269"/>
        <end position="554"/>
    </location>
</feature>
<dbReference type="PANTHER" id="PTHR24221">
    <property type="entry name" value="ATP-BINDING CASSETTE SUB-FAMILY B"/>
    <property type="match status" value="1"/>
</dbReference>
<evidence type="ECO:0000256" key="6">
    <source>
        <dbReference type="ARBA" id="ARBA00022989"/>
    </source>
</evidence>
<dbReference type="InterPro" id="IPR039421">
    <property type="entry name" value="Type_1_exporter"/>
</dbReference>
<dbReference type="InterPro" id="IPR017871">
    <property type="entry name" value="ABC_transporter-like_CS"/>
</dbReference>
<sequence length="820" mass="92149">MGVLRLPHYPSLGSAAALDAVKVIHYAHPPVLLIYFSGALCATFWFQQKETRLARIIYRSAILWANLGVLLTYVLESVTLLSHSLVQPGWWAPEHTVVHIVSSILAWGVLHLCLIESPEPVWYPYWGSWILGLVGELSIILLSMKSEATAPQRSIFAATEFLLRYLRLVILLSLPILFWGFRKRSIVTETSNTDETAPLLGQTRTNEEYGAIVHIGNSDDEDSGKESEFQERARKRIEEGGWLEYAKSFKIFWPHIWPQKDRALQTQIALVGGCLVIERGLNVLIPMQMGRVTNALMAGGLAGHVPWMEVFFFILIRWLGSGAGVPALQRYLWVPIDQYAYRCITTAAYNHVMSLSSEFHTSKNTGEIYGAVQHGRAVTGFVEMVLFSVLPMLADLIVAFGYFYITFGIYMALIVTFTSCVYVWITSRLNRKRIDLRRKFTKRSRRETHLMWQSMSNWETVAYLNRIGYEQDRYSGAVKCLQEAERDFSNALLMLNVTQSATFTLGLLFASFLAIYQVTMGQRKVGDFVALLSYWAQISGPLSFFTNMYGRIQMHMLDAERLLQLMQTAPSVVTKPGAEDLVVTKGEVSFRNVSFGYDPRKGAIKGMNFQAPGGKITALVGVSGGGKSTCLKLLFRFYDVTDGAITIDGQDIREVTLPSLREQIGVVPQDPRLFNETIMDNLRYACLEANDEEIYSACRSAAIHDKILTFPEGYLSKVGEGGLKLSGGEKQRIAIARAILKNPKIVLLDEATSSVDITTERLIQQGLNKLATGRTMFIVAHRLSTIMHADQILVIEDGNIIENGKHEELLKLRGKYSELW</sequence>
<dbReference type="SMART" id="SM00382">
    <property type="entry name" value="AAA"/>
    <property type="match status" value="1"/>
</dbReference>
<dbReference type="InParanoid" id="A0A3N4LN73"/>
<keyword evidence="2" id="KW-0813">Transport</keyword>
<feature type="non-terminal residue" evidence="12">
    <location>
        <position position="820"/>
    </location>
</feature>
<feature type="transmembrane region" description="Helical" evidence="9">
    <location>
        <begin position="409"/>
        <end position="429"/>
    </location>
</feature>
<gene>
    <name evidence="12" type="ORF">L211DRAFT_883629</name>
</gene>
<keyword evidence="6 9" id="KW-1133">Transmembrane helix</keyword>
<accession>A0A3N4LN73</accession>
<dbReference type="GO" id="GO:0005524">
    <property type="term" value="F:ATP binding"/>
    <property type="evidence" value="ECO:0007669"/>
    <property type="project" value="UniProtKB-KW"/>
</dbReference>
<dbReference type="STRING" id="1051890.A0A3N4LN73"/>
<comment type="subcellular location">
    <subcellularLocation>
        <location evidence="1">Membrane</location>
        <topology evidence="1">Multi-pass membrane protein</topology>
    </subcellularLocation>
</comment>
<protein>
    <recommendedName>
        <fullName evidence="14">Heavy metal tolerance protein</fullName>
    </recommendedName>
</protein>
<dbReference type="PROSITE" id="PS00211">
    <property type="entry name" value="ABC_TRANSPORTER_1"/>
    <property type="match status" value="1"/>
</dbReference>
<dbReference type="Gene3D" id="1.20.1560.10">
    <property type="entry name" value="ABC transporter type 1, transmembrane domain"/>
    <property type="match status" value="1"/>
</dbReference>
<comment type="similarity">
    <text evidence="8">Belongs to the ABC transporter superfamily. ABCB family. Heavy Metal importer (TC 3.A.1.210) subfamily.</text>
</comment>
<keyword evidence="13" id="KW-1185">Reference proteome</keyword>
<dbReference type="GO" id="GO:0005774">
    <property type="term" value="C:vacuolar membrane"/>
    <property type="evidence" value="ECO:0007669"/>
    <property type="project" value="TreeGrafter"/>
</dbReference>
<dbReference type="InterPro" id="IPR003439">
    <property type="entry name" value="ABC_transporter-like_ATP-bd"/>
</dbReference>
<dbReference type="InterPro" id="IPR003593">
    <property type="entry name" value="AAA+_ATPase"/>
</dbReference>